<dbReference type="PANTHER" id="PTHR20208:SF10">
    <property type="entry name" value="STRUCTURE-SPECIFIC ENDONUCLEASE SUBUNIT SLX1"/>
    <property type="match status" value="1"/>
</dbReference>
<dbReference type="InterPro" id="IPR027520">
    <property type="entry name" value="Slx1"/>
</dbReference>
<dbReference type="HAMAP" id="MF_03100">
    <property type="entry name" value="Endonuc_su_Slx1"/>
    <property type="match status" value="1"/>
</dbReference>
<dbReference type="SUPFAM" id="SSF82771">
    <property type="entry name" value="GIY-YIG endonuclease"/>
    <property type="match status" value="1"/>
</dbReference>
<proteinExistence type="inferred from homology"/>
<comment type="subcellular location">
    <subcellularLocation>
        <location evidence="8">Nucleus</location>
    </subcellularLocation>
</comment>
<evidence type="ECO:0000313" key="10">
    <source>
        <dbReference type="EMBL" id="ORY47709.1"/>
    </source>
</evidence>
<keyword evidence="7 8" id="KW-0539">Nucleus</keyword>
<comment type="caution">
    <text evidence="10">The sequence shown here is derived from an EMBL/GenBank/DDBJ whole genome shotgun (WGS) entry which is preliminary data.</text>
</comment>
<dbReference type="OrthoDB" id="24645at2759"/>
<gene>
    <name evidence="10" type="ORF">BCR33DRAFT_848429</name>
</gene>
<comment type="similarity">
    <text evidence="8">Belongs to the SLX1 family.</text>
</comment>
<dbReference type="InterPro" id="IPR000305">
    <property type="entry name" value="GIY-YIG_endonuc"/>
</dbReference>
<dbReference type="Pfam" id="PF21202">
    <property type="entry name" value="SLX1_C"/>
    <property type="match status" value="1"/>
</dbReference>
<evidence type="ECO:0000256" key="3">
    <source>
        <dbReference type="ARBA" id="ARBA00022763"/>
    </source>
</evidence>
<reference evidence="10 11" key="1">
    <citation type="submission" date="2016-07" db="EMBL/GenBank/DDBJ databases">
        <title>Pervasive Adenine N6-methylation of Active Genes in Fungi.</title>
        <authorList>
            <consortium name="DOE Joint Genome Institute"/>
            <person name="Mondo S.J."/>
            <person name="Dannebaum R.O."/>
            <person name="Kuo R.C."/>
            <person name="Labutti K."/>
            <person name="Haridas S."/>
            <person name="Kuo A."/>
            <person name="Salamov A."/>
            <person name="Ahrendt S.R."/>
            <person name="Lipzen A."/>
            <person name="Sullivan W."/>
            <person name="Andreopoulos W.B."/>
            <person name="Clum A."/>
            <person name="Lindquist E."/>
            <person name="Daum C."/>
            <person name="Ramamoorthy G.K."/>
            <person name="Gryganskyi A."/>
            <person name="Culley D."/>
            <person name="Magnuson J.K."/>
            <person name="James T.Y."/>
            <person name="O'Malley M.A."/>
            <person name="Stajich J.E."/>
            <person name="Spatafora J.W."/>
            <person name="Visel A."/>
            <person name="Grigoriev I.V."/>
        </authorList>
    </citation>
    <scope>NUCLEOTIDE SEQUENCE [LARGE SCALE GENOMIC DNA]</scope>
    <source>
        <strain evidence="10 11">JEL800</strain>
    </source>
</reference>
<dbReference type="GO" id="GO:0000724">
    <property type="term" value="P:double-strand break repair via homologous recombination"/>
    <property type="evidence" value="ECO:0007669"/>
    <property type="project" value="TreeGrafter"/>
</dbReference>
<dbReference type="PROSITE" id="PS50164">
    <property type="entry name" value="GIY_YIG"/>
    <property type="match status" value="1"/>
</dbReference>
<dbReference type="GO" id="GO:0017108">
    <property type="term" value="F:5'-flap endonuclease activity"/>
    <property type="evidence" value="ECO:0007669"/>
    <property type="project" value="InterPro"/>
</dbReference>
<evidence type="ECO:0000256" key="5">
    <source>
        <dbReference type="ARBA" id="ARBA00023172"/>
    </source>
</evidence>
<name>A0A1Y2CKZ7_9FUNG</name>
<dbReference type="AlphaFoldDB" id="A0A1Y2CKZ7"/>
<comment type="caution">
    <text evidence="8">Lacks conserved residue(s) required for the propagation of feature annotation.</text>
</comment>
<dbReference type="InterPro" id="IPR013083">
    <property type="entry name" value="Znf_RING/FYVE/PHD"/>
</dbReference>
<evidence type="ECO:0000256" key="7">
    <source>
        <dbReference type="ARBA" id="ARBA00023242"/>
    </source>
</evidence>
<evidence type="ECO:0000256" key="1">
    <source>
        <dbReference type="ARBA" id="ARBA00022722"/>
    </source>
</evidence>
<dbReference type="Pfam" id="PF01541">
    <property type="entry name" value="GIY-YIG"/>
    <property type="match status" value="1"/>
</dbReference>
<comment type="cofactor">
    <cofactor evidence="8">
        <name>a divalent metal cation</name>
        <dbReference type="ChEBI" id="CHEBI:60240"/>
    </cofactor>
</comment>
<evidence type="ECO:0000259" key="9">
    <source>
        <dbReference type="PROSITE" id="PS50164"/>
    </source>
</evidence>
<keyword evidence="5 8" id="KW-0233">DNA recombination</keyword>
<evidence type="ECO:0000256" key="4">
    <source>
        <dbReference type="ARBA" id="ARBA00022801"/>
    </source>
</evidence>
<keyword evidence="6 8" id="KW-0234">DNA repair</keyword>
<dbReference type="PANTHER" id="PTHR20208">
    <property type="entry name" value="STRUCTURE-SPECIFIC ENDONUCLEASE SUBUNIT SLX1"/>
    <property type="match status" value="1"/>
</dbReference>
<sequence length="254" mass="28777">MFYACYLLQCLQPGKGTKCYVGSTPDPHRRIRQHNGEIQGGAKKTVRLRPWQMVAIVHGFPNSIAALQFEWAWQKPHQSPTVLADMLLVDQWSRWPLKVHFTSESLQEYFEALPGVDTMVSYGSLLELPFRRGVDDAVVQKFEGALKGGSSCSLCRKAIDRSKPLSFLICPVTEECEMVSHLTCLAQDMLESEVSPSPYPFQMLPIKGDCPGCDEVIEWGDLINCQHIYFKTYGGMEFNDADDEERERDTSDED</sequence>
<comment type="subunit">
    <text evidence="8">Forms a heterodimer with SLX4.</text>
</comment>
<dbReference type="Gene3D" id="3.30.40.10">
    <property type="entry name" value="Zinc/RING finger domain, C3HC4 (zinc finger)"/>
    <property type="match status" value="1"/>
</dbReference>
<organism evidence="10 11">
    <name type="scientific">Rhizoclosmatium globosum</name>
    <dbReference type="NCBI Taxonomy" id="329046"/>
    <lineage>
        <taxon>Eukaryota</taxon>
        <taxon>Fungi</taxon>
        <taxon>Fungi incertae sedis</taxon>
        <taxon>Chytridiomycota</taxon>
        <taxon>Chytridiomycota incertae sedis</taxon>
        <taxon>Chytridiomycetes</taxon>
        <taxon>Chytridiales</taxon>
        <taxon>Chytriomycetaceae</taxon>
        <taxon>Rhizoclosmatium</taxon>
    </lineage>
</organism>
<dbReference type="Proteomes" id="UP000193642">
    <property type="component" value="Unassembled WGS sequence"/>
</dbReference>
<keyword evidence="4 8" id="KW-0378">Hydrolase</keyword>
<keyword evidence="3 8" id="KW-0227">DNA damage</keyword>
<dbReference type="CDD" id="cd10455">
    <property type="entry name" value="GIY-YIG_SLX1"/>
    <property type="match status" value="1"/>
</dbReference>
<keyword evidence="11" id="KW-1185">Reference proteome</keyword>
<dbReference type="InterPro" id="IPR048749">
    <property type="entry name" value="SLX1_C"/>
</dbReference>
<dbReference type="InterPro" id="IPR050381">
    <property type="entry name" value="SLX1_endonuclease"/>
</dbReference>
<dbReference type="InterPro" id="IPR035901">
    <property type="entry name" value="GIY-YIG_endonuc_sf"/>
</dbReference>
<dbReference type="Gene3D" id="3.40.1440.10">
    <property type="entry name" value="GIY-YIG endonuclease"/>
    <property type="match status" value="1"/>
</dbReference>
<evidence type="ECO:0000256" key="8">
    <source>
        <dbReference type="HAMAP-Rule" id="MF_03100"/>
    </source>
</evidence>
<keyword evidence="1 8" id="KW-0540">Nuclease</keyword>
<feature type="domain" description="GIY-YIG" evidence="9">
    <location>
        <begin position="1"/>
        <end position="83"/>
    </location>
</feature>
<keyword evidence="2 8" id="KW-0255">Endonuclease</keyword>
<dbReference type="GO" id="GO:0033557">
    <property type="term" value="C:Slx1-Slx4 complex"/>
    <property type="evidence" value="ECO:0007669"/>
    <property type="project" value="UniProtKB-UniRule"/>
</dbReference>
<dbReference type="GO" id="GO:0008821">
    <property type="term" value="F:crossover junction DNA endonuclease activity"/>
    <property type="evidence" value="ECO:0007669"/>
    <property type="project" value="TreeGrafter"/>
</dbReference>
<dbReference type="STRING" id="329046.A0A1Y2CKZ7"/>
<dbReference type="EMBL" id="MCGO01000013">
    <property type="protein sequence ID" value="ORY47709.1"/>
    <property type="molecule type" value="Genomic_DNA"/>
</dbReference>
<comment type="function">
    <text evidence="8">Catalytic subunit of the SLX1-SLX4 structure-specific endonuclease that resolves DNA secondary structures generated during DNA repair and recombination. Has endonuclease activity towards branched DNA substrates, introducing single-strand cuts in duplex DNA close to junctions with ss-DNA.</text>
</comment>
<evidence type="ECO:0000256" key="6">
    <source>
        <dbReference type="ARBA" id="ARBA00023204"/>
    </source>
</evidence>
<accession>A0A1Y2CKZ7</accession>
<protein>
    <recommendedName>
        <fullName evidence="9">GIY-YIG domain-containing protein</fullName>
    </recommendedName>
</protein>
<evidence type="ECO:0000313" key="11">
    <source>
        <dbReference type="Proteomes" id="UP000193642"/>
    </source>
</evidence>
<evidence type="ECO:0000256" key="2">
    <source>
        <dbReference type="ARBA" id="ARBA00022759"/>
    </source>
</evidence>